<evidence type="ECO:0000313" key="3">
    <source>
        <dbReference type="Proteomes" id="UP000023152"/>
    </source>
</evidence>
<dbReference type="Proteomes" id="UP000023152">
    <property type="component" value="Unassembled WGS sequence"/>
</dbReference>
<dbReference type="InterPro" id="IPR000668">
    <property type="entry name" value="Peptidase_C1A_C"/>
</dbReference>
<dbReference type="Gene3D" id="3.90.70.10">
    <property type="entry name" value="Cysteine proteinases"/>
    <property type="match status" value="1"/>
</dbReference>
<sequence>MIGQISLDADINAAISSQQSPNQEGGTCYANAVATVLRLAMARIKFRKGGVPEFNELREAIIKEYGWNGAFIKDVLTTYCPKYRLQFQEVDEAGARKAIMQRRPVVATFHLYSEQWEKFKKFFVTHKKGILTADDIKMTLPPFKLCGHAVVLIACELEHLRFMNSWGDTWADCGFFRVKDGQVLQMKFFDVFWTLDDLEECEKKEYEAYTIEQAKAALKYLPTGLQTLGYQCPKCGKYSKANEYSGHLLKAVCPICFQTFKPNAVGLLQSLYNANAN</sequence>
<proteinExistence type="predicted"/>
<dbReference type="OrthoDB" id="5986014at2759"/>
<reference evidence="2 3" key="1">
    <citation type="journal article" date="2013" name="Curr. Biol.">
        <title>The Genome of the Foraminiferan Reticulomyxa filosa.</title>
        <authorList>
            <person name="Glockner G."/>
            <person name="Hulsmann N."/>
            <person name="Schleicher M."/>
            <person name="Noegel A.A."/>
            <person name="Eichinger L."/>
            <person name="Gallinger C."/>
            <person name="Pawlowski J."/>
            <person name="Sierra R."/>
            <person name="Euteneuer U."/>
            <person name="Pillet L."/>
            <person name="Moustafa A."/>
            <person name="Platzer M."/>
            <person name="Groth M."/>
            <person name="Szafranski K."/>
            <person name="Schliwa M."/>
        </authorList>
    </citation>
    <scope>NUCLEOTIDE SEQUENCE [LARGE SCALE GENOMIC DNA]</scope>
</reference>
<name>X6NZ94_RETFI</name>
<evidence type="ECO:0000313" key="2">
    <source>
        <dbReference type="EMBL" id="ETO30602.1"/>
    </source>
</evidence>
<comment type="caution">
    <text evidence="2">The sequence shown here is derived from an EMBL/GenBank/DDBJ whole genome shotgun (WGS) entry which is preliminary data.</text>
</comment>
<dbReference type="GO" id="GO:0006508">
    <property type="term" value="P:proteolysis"/>
    <property type="evidence" value="ECO:0007669"/>
    <property type="project" value="InterPro"/>
</dbReference>
<dbReference type="InterPro" id="IPR038765">
    <property type="entry name" value="Papain-like_cys_pep_sf"/>
</dbReference>
<dbReference type="EMBL" id="ASPP01005403">
    <property type="protein sequence ID" value="ETO30602.1"/>
    <property type="molecule type" value="Genomic_DNA"/>
</dbReference>
<accession>X6NZ94</accession>
<organism evidence="2 3">
    <name type="scientific">Reticulomyxa filosa</name>
    <dbReference type="NCBI Taxonomy" id="46433"/>
    <lineage>
        <taxon>Eukaryota</taxon>
        <taxon>Sar</taxon>
        <taxon>Rhizaria</taxon>
        <taxon>Retaria</taxon>
        <taxon>Foraminifera</taxon>
        <taxon>Monothalamids</taxon>
        <taxon>Reticulomyxidae</taxon>
        <taxon>Reticulomyxa</taxon>
    </lineage>
</organism>
<dbReference type="Pfam" id="PF00112">
    <property type="entry name" value="Peptidase_C1"/>
    <property type="match status" value="1"/>
</dbReference>
<protein>
    <recommendedName>
        <fullName evidence="1">Peptidase C1A papain C-terminal domain-containing protein</fullName>
    </recommendedName>
</protein>
<dbReference type="AlphaFoldDB" id="X6NZ94"/>
<evidence type="ECO:0000259" key="1">
    <source>
        <dbReference type="Pfam" id="PF00112"/>
    </source>
</evidence>
<dbReference type="SUPFAM" id="SSF54001">
    <property type="entry name" value="Cysteine proteinases"/>
    <property type="match status" value="1"/>
</dbReference>
<gene>
    <name evidence="2" type="ORF">RFI_06517</name>
</gene>
<dbReference type="GO" id="GO:0008234">
    <property type="term" value="F:cysteine-type peptidase activity"/>
    <property type="evidence" value="ECO:0007669"/>
    <property type="project" value="InterPro"/>
</dbReference>
<keyword evidence="3" id="KW-1185">Reference proteome</keyword>
<feature type="domain" description="Peptidase C1A papain C-terminal" evidence="1">
    <location>
        <begin position="87"/>
        <end position="182"/>
    </location>
</feature>